<keyword evidence="1" id="KW-0378">Hydrolase</keyword>
<evidence type="ECO:0000313" key="5">
    <source>
        <dbReference type="Proteomes" id="UP000016931"/>
    </source>
</evidence>
<dbReference type="EMBL" id="KB456264">
    <property type="protein sequence ID" value="EMF12538.1"/>
    <property type="molecule type" value="Genomic_DNA"/>
</dbReference>
<accession>M3CFD7</accession>
<dbReference type="Gene3D" id="3.40.50.1820">
    <property type="entry name" value="alpha/beta hydrolase"/>
    <property type="match status" value="1"/>
</dbReference>
<feature type="domain" description="Serine hydrolase" evidence="3">
    <location>
        <begin position="6"/>
        <end position="224"/>
    </location>
</feature>
<dbReference type="GO" id="GO:0005634">
    <property type="term" value="C:nucleus"/>
    <property type="evidence" value="ECO:0007669"/>
    <property type="project" value="TreeGrafter"/>
</dbReference>
<dbReference type="GeneID" id="27906072"/>
<protein>
    <recommendedName>
        <fullName evidence="3">Serine hydrolase domain-containing protein</fullName>
    </recommendedName>
</protein>
<dbReference type="eggNOG" id="KOG2551">
    <property type="taxonomic scope" value="Eukaryota"/>
</dbReference>
<evidence type="ECO:0000256" key="2">
    <source>
        <dbReference type="SAM" id="MobiDB-lite"/>
    </source>
</evidence>
<dbReference type="InterPro" id="IPR005645">
    <property type="entry name" value="FSH-like_dom"/>
</dbReference>
<dbReference type="AlphaFoldDB" id="M3CFD7"/>
<keyword evidence="5" id="KW-1185">Reference proteome</keyword>
<sequence length="337" mass="37746">MSRRDRKMRVLCLHGFGQSGEFFRTKMKRITQYLERNLDSDLQADYSDGMEWMFPDAPIELTTDSPQSDILEMRAWWTRLEFTIRLDQLYSSLDYLTKYIREHGPFDGIVGFSQGASIAMMLASLCEGSVRPERVMALANQGLPLLIPPPQSPFKFAIACSGFVNAPQFYDGFFTPQVQTPTMHLIAEWDHMVSEQMSGEMIKRCENPVVVKHAGTHAVPTDRNSMWEMSRFLNQTCIKAALTERSLAAEGQPLRRSSLLVTSATLTVTAVTNVAMSVASGCEVEHLPALTEGSISPKSSRTTSPGSSESGDTGVTGVMQKRRKKLRFARKITIKRF</sequence>
<gene>
    <name evidence="4" type="ORF">SEPMUDRAFT_44535</name>
</gene>
<dbReference type="OMA" id="DYACGLE"/>
<dbReference type="HOGENOM" id="CLU_051938_3_1_1"/>
<feature type="region of interest" description="Disordered" evidence="2">
    <location>
        <begin position="289"/>
        <end position="320"/>
    </location>
</feature>
<dbReference type="STRING" id="692275.M3CFD7"/>
<reference evidence="4 5" key="1">
    <citation type="journal article" date="2012" name="PLoS Pathog.">
        <title>Diverse lifestyles and strategies of plant pathogenesis encoded in the genomes of eighteen Dothideomycetes fungi.</title>
        <authorList>
            <person name="Ohm R.A."/>
            <person name="Feau N."/>
            <person name="Henrissat B."/>
            <person name="Schoch C.L."/>
            <person name="Horwitz B.A."/>
            <person name="Barry K.W."/>
            <person name="Condon B.J."/>
            <person name="Copeland A.C."/>
            <person name="Dhillon B."/>
            <person name="Glaser F."/>
            <person name="Hesse C.N."/>
            <person name="Kosti I."/>
            <person name="LaButti K."/>
            <person name="Lindquist E.A."/>
            <person name="Lucas S."/>
            <person name="Salamov A.A."/>
            <person name="Bradshaw R.E."/>
            <person name="Ciuffetti L."/>
            <person name="Hamelin R.C."/>
            <person name="Kema G.H.J."/>
            <person name="Lawrence C."/>
            <person name="Scott J.A."/>
            <person name="Spatafora J.W."/>
            <person name="Turgeon B.G."/>
            <person name="de Wit P.J.G.M."/>
            <person name="Zhong S."/>
            <person name="Goodwin S.B."/>
            <person name="Grigoriev I.V."/>
        </authorList>
    </citation>
    <scope>NUCLEOTIDE SEQUENCE [LARGE SCALE GENOMIC DNA]</scope>
    <source>
        <strain evidence="4 5">SO2202</strain>
    </source>
</reference>
<organism evidence="4 5">
    <name type="scientific">Sphaerulina musiva (strain SO2202)</name>
    <name type="common">Poplar stem canker fungus</name>
    <name type="synonym">Septoria musiva</name>
    <dbReference type="NCBI Taxonomy" id="692275"/>
    <lineage>
        <taxon>Eukaryota</taxon>
        <taxon>Fungi</taxon>
        <taxon>Dikarya</taxon>
        <taxon>Ascomycota</taxon>
        <taxon>Pezizomycotina</taxon>
        <taxon>Dothideomycetes</taxon>
        <taxon>Dothideomycetidae</taxon>
        <taxon>Mycosphaerellales</taxon>
        <taxon>Mycosphaerellaceae</taxon>
        <taxon>Sphaerulina</taxon>
    </lineage>
</organism>
<dbReference type="InterPro" id="IPR029058">
    <property type="entry name" value="AB_hydrolase_fold"/>
</dbReference>
<dbReference type="PANTHER" id="PTHR48070">
    <property type="entry name" value="ESTERASE OVCA2"/>
    <property type="match status" value="1"/>
</dbReference>
<dbReference type="PANTHER" id="PTHR48070:SF6">
    <property type="entry name" value="ESTERASE OVCA2"/>
    <property type="match status" value="1"/>
</dbReference>
<dbReference type="InterPro" id="IPR050593">
    <property type="entry name" value="LovG"/>
</dbReference>
<dbReference type="SUPFAM" id="SSF53474">
    <property type="entry name" value="alpha/beta-Hydrolases"/>
    <property type="match status" value="1"/>
</dbReference>
<dbReference type="GO" id="GO:0016787">
    <property type="term" value="F:hydrolase activity"/>
    <property type="evidence" value="ECO:0007669"/>
    <property type="project" value="UniProtKB-KW"/>
</dbReference>
<evidence type="ECO:0000313" key="4">
    <source>
        <dbReference type="EMBL" id="EMF12538.1"/>
    </source>
</evidence>
<proteinExistence type="predicted"/>
<dbReference type="OrthoDB" id="2094269at2759"/>
<feature type="compositionally biased region" description="Low complexity" evidence="2">
    <location>
        <begin position="296"/>
        <end position="311"/>
    </location>
</feature>
<evidence type="ECO:0000256" key="1">
    <source>
        <dbReference type="ARBA" id="ARBA00022801"/>
    </source>
</evidence>
<evidence type="ECO:0000259" key="3">
    <source>
        <dbReference type="Pfam" id="PF03959"/>
    </source>
</evidence>
<dbReference type="Proteomes" id="UP000016931">
    <property type="component" value="Unassembled WGS sequence"/>
</dbReference>
<dbReference type="Pfam" id="PF03959">
    <property type="entry name" value="FSH1"/>
    <property type="match status" value="1"/>
</dbReference>
<name>M3CFD7_SPHMS</name>
<dbReference type="GO" id="GO:0005737">
    <property type="term" value="C:cytoplasm"/>
    <property type="evidence" value="ECO:0007669"/>
    <property type="project" value="TreeGrafter"/>
</dbReference>
<dbReference type="RefSeq" id="XP_016760659.1">
    <property type="nucleotide sequence ID" value="XM_016908935.1"/>
</dbReference>